<dbReference type="Proteomes" id="UP000070422">
    <property type="component" value="Unassembled WGS sequence"/>
</dbReference>
<evidence type="ECO:0000313" key="2">
    <source>
        <dbReference type="Proteomes" id="UP000070422"/>
    </source>
</evidence>
<dbReference type="RefSeq" id="WP_060937266.1">
    <property type="nucleotide sequence ID" value="NZ_JASOZP010000044.1"/>
</dbReference>
<dbReference type="EMBL" id="LSCQ01000088">
    <property type="protein sequence ID" value="KXB33973.1"/>
    <property type="molecule type" value="Genomic_DNA"/>
</dbReference>
<dbReference type="PATRIC" id="fig|87541.4.peg.1571"/>
<accession>A0A133XSP3</accession>
<dbReference type="OrthoDB" id="2229607at2"/>
<sequence length="76" mass="9235">MVANLQRIEKLLEILTTSQKRYLRPEDLKNELRIGDTTLKTWEAHGLRKIELPTESRTKFYYDRQDISKFMEENKY</sequence>
<evidence type="ECO:0000313" key="1">
    <source>
        <dbReference type="EMBL" id="KXB33973.1"/>
    </source>
</evidence>
<proteinExistence type="predicted"/>
<reference evidence="1 2" key="1">
    <citation type="submission" date="2016-01" db="EMBL/GenBank/DDBJ databases">
        <authorList>
            <person name="Oliw E.H."/>
        </authorList>
    </citation>
    <scope>NUCLEOTIDE SEQUENCE [LARGE SCALE GENOMIC DNA]</scope>
    <source>
        <strain evidence="1 2">KA00635</strain>
    </source>
</reference>
<evidence type="ECO:0008006" key="3">
    <source>
        <dbReference type="Google" id="ProtNLM"/>
    </source>
</evidence>
<dbReference type="AlphaFoldDB" id="A0A133XSP3"/>
<gene>
    <name evidence="1" type="ORF">HMPREF3187_01582</name>
</gene>
<name>A0A133XSP3_9LACT</name>
<protein>
    <recommendedName>
        <fullName evidence="3">HTH merR-type domain-containing protein</fullName>
    </recommendedName>
</protein>
<comment type="caution">
    <text evidence="1">The sequence shown here is derived from an EMBL/GenBank/DDBJ whole genome shotgun (WGS) entry which is preliminary data.</text>
</comment>
<organism evidence="1 2">
    <name type="scientific">Aerococcus christensenii</name>
    <dbReference type="NCBI Taxonomy" id="87541"/>
    <lineage>
        <taxon>Bacteria</taxon>
        <taxon>Bacillati</taxon>
        <taxon>Bacillota</taxon>
        <taxon>Bacilli</taxon>
        <taxon>Lactobacillales</taxon>
        <taxon>Aerococcaceae</taxon>
        <taxon>Aerococcus</taxon>
    </lineage>
</organism>